<dbReference type="CDD" id="cd00051">
    <property type="entry name" value="EFh"/>
    <property type="match status" value="1"/>
</dbReference>
<dbReference type="PROSITE" id="PS00018">
    <property type="entry name" value="EF_HAND_1"/>
    <property type="match status" value="2"/>
</dbReference>
<proteinExistence type="predicted"/>
<keyword evidence="2" id="KW-0677">Repeat</keyword>
<dbReference type="Pfam" id="PF13499">
    <property type="entry name" value="EF-hand_7"/>
    <property type="match status" value="1"/>
</dbReference>
<dbReference type="InterPro" id="IPR011992">
    <property type="entry name" value="EF-hand-dom_pair"/>
</dbReference>
<evidence type="ECO:0000256" key="3">
    <source>
        <dbReference type="ARBA" id="ARBA00022837"/>
    </source>
</evidence>
<dbReference type="PROSITE" id="PS50222">
    <property type="entry name" value="EF_HAND_2"/>
    <property type="match status" value="2"/>
</dbReference>
<evidence type="ECO:0000313" key="5">
    <source>
        <dbReference type="EMBL" id="ONK78146.1"/>
    </source>
</evidence>
<sequence length="173" mass="20362">MEGATLTLYIVNSLIYSSITNVFKDLLHFYSIFTCFLSSILRYIIHDDECDDEEDEAPSVHCERELSIEDVNIVIKRLGMGELLEEERWREELDEMLEEKEANLEEIKEAFYVFDRNEDGFITAEEVWSVMRRLGMREGVRVEDCVRMVSVFDKDGDGRISCFEFRRLLESAM</sequence>
<reference evidence="6" key="1">
    <citation type="journal article" date="2017" name="Nat. Commun.">
        <title>The asparagus genome sheds light on the origin and evolution of a young Y chromosome.</title>
        <authorList>
            <person name="Harkess A."/>
            <person name="Zhou J."/>
            <person name="Xu C."/>
            <person name="Bowers J.E."/>
            <person name="Van der Hulst R."/>
            <person name="Ayyampalayam S."/>
            <person name="Mercati F."/>
            <person name="Riccardi P."/>
            <person name="McKain M.R."/>
            <person name="Kakrana A."/>
            <person name="Tang H."/>
            <person name="Ray J."/>
            <person name="Groenendijk J."/>
            <person name="Arikit S."/>
            <person name="Mathioni S.M."/>
            <person name="Nakano M."/>
            <person name="Shan H."/>
            <person name="Telgmann-Rauber A."/>
            <person name="Kanno A."/>
            <person name="Yue Z."/>
            <person name="Chen H."/>
            <person name="Li W."/>
            <person name="Chen Y."/>
            <person name="Xu X."/>
            <person name="Zhang Y."/>
            <person name="Luo S."/>
            <person name="Chen H."/>
            <person name="Gao J."/>
            <person name="Mao Z."/>
            <person name="Pires J.C."/>
            <person name="Luo M."/>
            <person name="Kudrna D."/>
            <person name="Wing R.A."/>
            <person name="Meyers B.C."/>
            <person name="Yi K."/>
            <person name="Kong H."/>
            <person name="Lavrijsen P."/>
            <person name="Sunseri F."/>
            <person name="Falavigna A."/>
            <person name="Ye Y."/>
            <person name="Leebens-Mack J.H."/>
            <person name="Chen G."/>
        </authorList>
    </citation>
    <scope>NUCLEOTIDE SEQUENCE [LARGE SCALE GENOMIC DNA]</scope>
    <source>
        <strain evidence="6">cv. DH0086</strain>
    </source>
</reference>
<dbReference type="SUPFAM" id="SSF47473">
    <property type="entry name" value="EF-hand"/>
    <property type="match status" value="1"/>
</dbReference>
<keyword evidence="6" id="KW-1185">Reference proteome</keyword>
<keyword evidence="3" id="KW-0106">Calcium</keyword>
<dbReference type="PANTHER" id="PTHR10891">
    <property type="entry name" value="EF-HAND CALCIUM-BINDING DOMAIN CONTAINING PROTEIN"/>
    <property type="match status" value="1"/>
</dbReference>
<dbReference type="OMA" id="KTWELAP"/>
<dbReference type="InterPro" id="IPR039647">
    <property type="entry name" value="EF_hand_pair_protein_CML-like"/>
</dbReference>
<keyword evidence="1" id="KW-0479">Metal-binding</keyword>
<dbReference type="Proteomes" id="UP000243459">
    <property type="component" value="Chromosome 2"/>
</dbReference>
<accession>A0A5P1FIK9</accession>
<evidence type="ECO:0000256" key="2">
    <source>
        <dbReference type="ARBA" id="ARBA00022737"/>
    </source>
</evidence>
<dbReference type="InterPro" id="IPR002048">
    <property type="entry name" value="EF_hand_dom"/>
</dbReference>
<feature type="domain" description="EF-hand" evidence="4">
    <location>
        <begin position="140"/>
        <end position="173"/>
    </location>
</feature>
<dbReference type="InterPro" id="IPR018247">
    <property type="entry name" value="EF_Hand_1_Ca_BS"/>
</dbReference>
<dbReference type="OrthoDB" id="26525at2759"/>
<dbReference type="Gene3D" id="1.10.238.10">
    <property type="entry name" value="EF-hand"/>
    <property type="match status" value="1"/>
</dbReference>
<gene>
    <name evidence="5" type="ORF">A4U43_C02F14820</name>
</gene>
<evidence type="ECO:0000313" key="6">
    <source>
        <dbReference type="Proteomes" id="UP000243459"/>
    </source>
</evidence>
<dbReference type="Gramene" id="ONK78146">
    <property type="protein sequence ID" value="ONK78146"/>
    <property type="gene ID" value="A4U43_C02F14820"/>
</dbReference>
<feature type="domain" description="EF-hand" evidence="4">
    <location>
        <begin position="102"/>
        <end position="137"/>
    </location>
</feature>
<protein>
    <recommendedName>
        <fullName evidence="4">EF-hand domain-containing protein</fullName>
    </recommendedName>
</protein>
<dbReference type="GO" id="GO:0005509">
    <property type="term" value="F:calcium ion binding"/>
    <property type="evidence" value="ECO:0007669"/>
    <property type="project" value="InterPro"/>
</dbReference>
<organism evidence="5 6">
    <name type="scientific">Asparagus officinalis</name>
    <name type="common">Garden asparagus</name>
    <dbReference type="NCBI Taxonomy" id="4686"/>
    <lineage>
        <taxon>Eukaryota</taxon>
        <taxon>Viridiplantae</taxon>
        <taxon>Streptophyta</taxon>
        <taxon>Embryophyta</taxon>
        <taxon>Tracheophyta</taxon>
        <taxon>Spermatophyta</taxon>
        <taxon>Magnoliopsida</taxon>
        <taxon>Liliopsida</taxon>
        <taxon>Asparagales</taxon>
        <taxon>Asparagaceae</taxon>
        <taxon>Asparagoideae</taxon>
        <taxon>Asparagus</taxon>
    </lineage>
</organism>
<evidence type="ECO:0000259" key="4">
    <source>
        <dbReference type="PROSITE" id="PS50222"/>
    </source>
</evidence>
<dbReference type="EMBL" id="CM007382">
    <property type="protein sequence ID" value="ONK78146.1"/>
    <property type="molecule type" value="Genomic_DNA"/>
</dbReference>
<dbReference type="SMART" id="SM00054">
    <property type="entry name" value="EFh"/>
    <property type="match status" value="2"/>
</dbReference>
<name>A0A5P1FIK9_ASPOF</name>
<dbReference type="AlphaFoldDB" id="A0A5P1FIK9"/>
<evidence type="ECO:0000256" key="1">
    <source>
        <dbReference type="ARBA" id="ARBA00022723"/>
    </source>
</evidence>